<dbReference type="EMBL" id="JBEZAE010000015">
    <property type="protein sequence ID" value="MEU7072934.1"/>
    <property type="molecule type" value="Genomic_DNA"/>
</dbReference>
<dbReference type="Pfam" id="PF20329">
    <property type="entry name" value="DUF6624"/>
    <property type="match status" value="1"/>
</dbReference>
<name>A0ABV3CDT0_9ACTN</name>
<organism evidence="1 2">
    <name type="scientific">Streptomyces narbonensis</name>
    <dbReference type="NCBI Taxonomy" id="67333"/>
    <lineage>
        <taxon>Bacteria</taxon>
        <taxon>Bacillati</taxon>
        <taxon>Actinomycetota</taxon>
        <taxon>Actinomycetes</taxon>
        <taxon>Kitasatosporales</taxon>
        <taxon>Streptomycetaceae</taxon>
        <taxon>Streptomyces</taxon>
    </lineage>
</organism>
<dbReference type="RefSeq" id="WP_358476226.1">
    <property type="nucleotide sequence ID" value="NZ_JBEZAE010000015.1"/>
</dbReference>
<reference evidence="1 2" key="1">
    <citation type="submission" date="2024-06" db="EMBL/GenBank/DDBJ databases">
        <title>The Natural Products Discovery Center: Release of the First 8490 Sequenced Strains for Exploring Actinobacteria Biosynthetic Diversity.</title>
        <authorList>
            <person name="Kalkreuter E."/>
            <person name="Kautsar S.A."/>
            <person name="Yang D."/>
            <person name="Bader C.D."/>
            <person name="Teijaro C.N."/>
            <person name="Fluegel L."/>
            <person name="Davis C.M."/>
            <person name="Simpson J.R."/>
            <person name="Lauterbach L."/>
            <person name="Steele A.D."/>
            <person name="Gui C."/>
            <person name="Meng S."/>
            <person name="Li G."/>
            <person name="Viehrig K."/>
            <person name="Ye F."/>
            <person name="Su P."/>
            <person name="Kiefer A.F."/>
            <person name="Nichols A."/>
            <person name="Cepeda A.J."/>
            <person name="Yan W."/>
            <person name="Fan B."/>
            <person name="Jiang Y."/>
            <person name="Adhikari A."/>
            <person name="Zheng C.-J."/>
            <person name="Schuster L."/>
            <person name="Cowan T.M."/>
            <person name="Smanski M.J."/>
            <person name="Chevrette M.G."/>
            <person name="De Carvalho L.P.S."/>
            <person name="Shen B."/>
        </authorList>
    </citation>
    <scope>NUCLEOTIDE SEQUENCE [LARGE SCALE GENOMIC DNA]</scope>
    <source>
        <strain evidence="1 2">NPDC045974</strain>
    </source>
</reference>
<accession>A0ABV3CDT0</accession>
<sequence length="199" mass="21618">MTTPGSPPNWAAIGRDLTARADTARESWRTPAHRRTAAPAEAFAAARKTDADNALFLAGIVAQHGWPGRSRVGEEGCRAAVAIAVHADQDRPLQRRFLAVLREAAQQGEATPAQWAHVQDRVLVNSGQPQLYGTQYVYRPDGPGGLLELLPVAEPDTLDRRRAQVGLPVHSEQARLLRRQHLASLSTTPVARLVERPAA</sequence>
<dbReference type="InterPro" id="IPR046732">
    <property type="entry name" value="DUF6624"/>
</dbReference>
<protein>
    <submittedName>
        <fullName evidence="1">DUF6624 domain-containing protein</fullName>
    </submittedName>
</protein>
<evidence type="ECO:0000313" key="2">
    <source>
        <dbReference type="Proteomes" id="UP001551329"/>
    </source>
</evidence>
<comment type="caution">
    <text evidence="1">The sequence shown here is derived from an EMBL/GenBank/DDBJ whole genome shotgun (WGS) entry which is preliminary data.</text>
</comment>
<dbReference type="Proteomes" id="UP001551329">
    <property type="component" value="Unassembled WGS sequence"/>
</dbReference>
<proteinExistence type="predicted"/>
<keyword evidence="2" id="KW-1185">Reference proteome</keyword>
<gene>
    <name evidence="1" type="ORF">AB0A88_22690</name>
</gene>
<evidence type="ECO:0000313" key="1">
    <source>
        <dbReference type="EMBL" id="MEU7072934.1"/>
    </source>
</evidence>